<feature type="region of interest" description="Disordered" evidence="1">
    <location>
        <begin position="218"/>
        <end position="255"/>
    </location>
</feature>
<evidence type="ECO:0000313" key="3">
    <source>
        <dbReference type="Proteomes" id="UP000001471"/>
    </source>
</evidence>
<dbReference type="AlphaFoldDB" id="B2W792"/>
<dbReference type="Proteomes" id="UP000001471">
    <property type="component" value="Unassembled WGS sequence"/>
</dbReference>
<gene>
    <name evidence="2" type="ORF">PTRG_05680</name>
</gene>
<dbReference type="EMBL" id="DS231619">
    <property type="protein sequence ID" value="EDU48600.1"/>
    <property type="molecule type" value="Genomic_DNA"/>
</dbReference>
<dbReference type="InParanoid" id="B2W792"/>
<reference evidence="3" key="1">
    <citation type="journal article" date="2013" name="G3 (Bethesda)">
        <title>Comparative genomics of a plant-pathogenic fungus, Pyrenophora tritici-repentis, reveals transduplication and the impact of repeat elements on pathogenicity and population divergence.</title>
        <authorList>
            <person name="Manning V.A."/>
            <person name="Pandelova I."/>
            <person name="Dhillon B."/>
            <person name="Wilhelm L.J."/>
            <person name="Goodwin S.B."/>
            <person name="Berlin A.M."/>
            <person name="Figueroa M."/>
            <person name="Freitag M."/>
            <person name="Hane J.K."/>
            <person name="Henrissat B."/>
            <person name="Holman W.H."/>
            <person name="Kodira C.D."/>
            <person name="Martin J."/>
            <person name="Oliver R.P."/>
            <person name="Robbertse B."/>
            <person name="Schackwitz W."/>
            <person name="Schwartz D.C."/>
            <person name="Spatafora J.W."/>
            <person name="Turgeon B.G."/>
            <person name="Yandava C."/>
            <person name="Young S."/>
            <person name="Zhou S."/>
            <person name="Zeng Q."/>
            <person name="Grigoriev I.V."/>
            <person name="Ma L.-J."/>
            <person name="Ciuffetti L.M."/>
        </authorList>
    </citation>
    <scope>NUCLEOTIDE SEQUENCE [LARGE SCALE GENOMIC DNA]</scope>
    <source>
        <strain evidence="3">Pt-1C-BFP</strain>
    </source>
</reference>
<sequence>MADKCAVAHVASSSRVAIPVYPYIFRRIYLCGHDDEFVQVIKPIGQNKVVHIFISPDRLKEAEGRLGYMLAQYRECASELRQEHQNMQQGGRKTRYQPIDAYQEEMIRVDRGFLREARTGLEAALKQLDQVSCCGAEYEESMSIPKEVAGDDDSVKVVRFLDGRRVVDSPLPSPALPSRPTTEGFDRIDSLNNGEAESESGWSDYDVHWDERRRKDSAFEVSAQPDPAKDDASTAVPVNEAAEQQEPNGDGYSRDPCTPVVITFGPKKDLDWLRFSYLIRNDQLSFDDIVALVTRSFPDDNTSKFKEDVRQRSSVVETPDSGDIALSVPICEPGSIQKIATCNVSPLEEQPPAFTFGHVDGVTIRRVTCSEIRDDGSVHYCKPAPLQAQTEVGQTRSREVLARAQITFHTLLFVREEKSKAF</sequence>
<name>B2W792_PYRTR</name>
<feature type="region of interest" description="Disordered" evidence="1">
    <location>
        <begin position="168"/>
        <end position="204"/>
    </location>
</feature>
<proteinExistence type="predicted"/>
<dbReference type="OrthoDB" id="3675419at2759"/>
<evidence type="ECO:0000256" key="1">
    <source>
        <dbReference type="SAM" id="MobiDB-lite"/>
    </source>
</evidence>
<evidence type="ECO:0000313" key="2">
    <source>
        <dbReference type="EMBL" id="EDU48600.1"/>
    </source>
</evidence>
<protein>
    <submittedName>
        <fullName evidence="2">Uncharacterized protein</fullName>
    </submittedName>
</protein>
<accession>B2W792</accession>
<organism evidence="2 3">
    <name type="scientific">Pyrenophora tritici-repentis (strain Pt-1C-BFP)</name>
    <name type="common">Wheat tan spot fungus</name>
    <name type="synonym">Drechslera tritici-repentis</name>
    <dbReference type="NCBI Taxonomy" id="426418"/>
    <lineage>
        <taxon>Eukaryota</taxon>
        <taxon>Fungi</taxon>
        <taxon>Dikarya</taxon>
        <taxon>Ascomycota</taxon>
        <taxon>Pezizomycotina</taxon>
        <taxon>Dothideomycetes</taxon>
        <taxon>Pleosporomycetidae</taxon>
        <taxon>Pleosporales</taxon>
        <taxon>Pleosporineae</taxon>
        <taxon>Pleosporaceae</taxon>
        <taxon>Pyrenophora</taxon>
    </lineage>
</organism>
<dbReference type="HOGENOM" id="CLU_650773_0_0_1"/>